<dbReference type="RefSeq" id="WP_276236572.1">
    <property type="nucleotide sequence ID" value="NZ_CP119989.1"/>
</dbReference>
<keyword evidence="1" id="KW-0472">Membrane</keyword>
<comment type="caution">
    <text evidence="2">The sequence shown here is derived from an EMBL/GenBank/DDBJ whole genome shotgun (WGS) entry which is preliminary data.</text>
</comment>
<proteinExistence type="predicted"/>
<dbReference type="EMBL" id="JBHTAG010000002">
    <property type="protein sequence ID" value="MFC7095947.1"/>
    <property type="molecule type" value="Genomic_DNA"/>
</dbReference>
<sequence length="59" mass="6133">MTPRTPATRRHDDQYRPPTNLAVAFAVAAAVPLALFALHHPTFLVGAAAGAVATVALAR</sequence>
<keyword evidence="1" id="KW-0812">Transmembrane</keyword>
<feature type="transmembrane region" description="Helical" evidence="1">
    <location>
        <begin position="21"/>
        <end position="37"/>
    </location>
</feature>
<dbReference type="AlphaFoldDB" id="A0ABD5WUH4"/>
<gene>
    <name evidence="2" type="ORF">ACFQKD_01395</name>
</gene>
<keyword evidence="1" id="KW-1133">Transmembrane helix</keyword>
<dbReference type="Proteomes" id="UP001596388">
    <property type="component" value="Unassembled WGS sequence"/>
</dbReference>
<organism evidence="2 3">
    <name type="scientific">Halobaculum marinum</name>
    <dbReference type="NCBI Taxonomy" id="3031996"/>
    <lineage>
        <taxon>Archaea</taxon>
        <taxon>Methanobacteriati</taxon>
        <taxon>Methanobacteriota</taxon>
        <taxon>Stenosarchaea group</taxon>
        <taxon>Halobacteria</taxon>
        <taxon>Halobacteriales</taxon>
        <taxon>Haloferacaceae</taxon>
        <taxon>Halobaculum</taxon>
    </lineage>
</organism>
<accession>A0ABD5WUH4</accession>
<reference evidence="2 3" key="1">
    <citation type="journal article" date="2019" name="Int. J. Syst. Evol. Microbiol.">
        <title>The Global Catalogue of Microorganisms (GCM) 10K type strain sequencing project: providing services to taxonomists for standard genome sequencing and annotation.</title>
        <authorList>
            <consortium name="The Broad Institute Genomics Platform"/>
            <consortium name="The Broad Institute Genome Sequencing Center for Infectious Disease"/>
            <person name="Wu L."/>
            <person name="Ma J."/>
        </authorList>
    </citation>
    <scope>NUCLEOTIDE SEQUENCE [LARGE SCALE GENOMIC DNA]</scope>
    <source>
        <strain evidence="2 3">DT55</strain>
    </source>
</reference>
<evidence type="ECO:0000313" key="2">
    <source>
        <dbReference type="EMBL" id="MFC7095947.1"/>
    </source>
</evidence>
<keyword evidence="3" id="KW-1185">Reference proteome</keyword>
<protein>
    <submittedName>
        <fullName evidence="2">Uncharacterized protein</fullName>
    </submittedName>
</protein>
<evidence type="ECO:0000313" key="3">
    <source>
        <dbReference type="Proteomes" id="UP001596388"/>
    </source>
</evidence>
<dbReference type="GeneID" id="79270174"/>
<name>A0ABD5WUH4_9EURY</name>
<evidence type="ECO:0000256" key="1">
    <source>
        <dbReference type="SAM" id="Phobius"/>
    </source>
</evidence>